<dbReference type="PANTHER" id="PTHR30222">
    <property type="entry name" value="SPERMIDINE/PUTRESCINE-BINDING PERIPLASMIC PROTEIN"/>
    <property type="match status" value="1"/>
</dbReference>
<evidence type="ECO:0000256" key="4">
    <source>
        <dbReference type="ARBA" id="ARBA00022764"/>
    </source>
</evidence>
<gene>
    <name evidence="6" type="ORF">ABEG18_25475</name>
</gene>
<dbReference type="GO" id="GO:0042597">
    <property type="term" value="C:periplasmic space"/>
    <property type="evidence" value="ECO:0007669"/>
    <property type="project" value="UniProtKB-SubCell"/>
</dbReference>
<dbReference type="SUPFAM" id="SSF53850">
    <property type="entry name" value="Periplasmic binding protein-like II"/>
    <property type="match status" value="1"/>
</dbReference>
<dbReference type="AlphaFoldDB" id="A0AAU7JFT0"/>
<dbReference type="InterPro" id="IPR001188">
    <property type="entry name" value="Sperm_putr-bd"/>
</dbReference>
<dbReference type="EMBL" id="CP157484">
    <property type="protein sequence ID" value="XBO38989.1"/>
    <property type="molecule type" value="Genomic_DNA"/>
</dbReference>
<dbReference type="Gene3D" id="3.40.190.10">
    <property type="entry name" value="Periplasmic binding protein-like II"/>
    <property type="match status" value="2"/>
</dbReference>
<keyword evidence="3 5" id="KW-0732">Signal</keyword>
<comment type="subcellular location">
    <subcellularLocation>
        <location evidence="1">Periplasm</location>
    </subcellularLocation>
</comment>
<evidence type="ECO:0000313" key="6">
    <source>
        <dbReference type="EMBL" id="XBO38989.1"/>
    </source>
</evidence>
<evidence type="ECO:0000256" key="5">
    <source>
        <dbReference type="SAM" id="SignalP"/>
    </source>
</evidence>
<dbReference type="PROSITE" id="PS51318">
    <property type="entry name" value="TAT"/>
    <property type="match status" value="1"/>
</dbReference>
<keyword evidence="4" id="KW-0574">Periplasm</keyword>
<feature type="chain" id="PRO_5043907760" evidence="5">
    <location>
        <begin position="37"/>
        <end position="381"/>
    </location>
</feature>
<sequence>MVDPNRTPPTSRRGVLRGLGLALAAPAILRAADALATSGRVNVYAWKGFFDRNAILSDFKARTGIQPELSVFGSNEDLEATLTASKGRGYDIVFPSIDTAPNYYRSNLLQPIDERRFQGDRVIPSIYKTSVTLGATNRGRRYLIPFDWGTEGITYDSARFPYRSGELSYGMLWDPSLGRKAIIRPKSALTGVALHLDATGQERSNRGMDMYRSEADCRRVMEACLKFMTERRGAIGARWNDANEAMKGFMQDGCVIGQTWDTTGVLLNRTVDSRWRYGMPREGGLGWTDTIGIPSGAANLEQAYALIDFLLEPQTGAAFAESTGYNSCAAGSEMFLSPGAKASFHSIYPNPGVIEDIWWWPVQTGFYRALRGEYEAKVAAL</sequence>
<dbReference type="Pfam" id="PF13416">
    <property type="entry name" value="SBP_bac_8"/>
    <property type="match status" value="1"/>
</dbReference>
<protein>
    <submittedName>
        <fullName evidence="6">Extracellular solute-binding protein</fullName>
    </submittedName>
</protein>
<dbReference type="PRINTS" id="PR00909">
    <property type="entry name" value="SPERMDNBNDNG"/>
</dbReference>
<dbReference type="PANTHER" id="PTHR30222:SF17">
    <property type="entry name" value="SPERMIDINE_PUTRESCINE-BINDING PERIPLASMIC PROTEIN"/>
    <property type="match status" value="1"/>
</dbReference>
<evidence type="ECO:0000256" key="3">
    <source>
        <dbReference type="ARBA" id="ARBA00022729"/>
    </source>
</evidence>
<dbReference type="InterPro" id="IPR006311">
    <property type="entry name" value="TAT_signal"/>
</dbReference>
<name>A0AAU7JFT0_9HYPH</name>
<proteinExistence type="predicted"/>
<feature type="signal peptide" evidence="5">
    <location>
        <begin position="1"/>
        <end position="36"/>
    </location>
</feature>
<reference evidence="6" key="1">
    <citation type="submission" date="2024-05" db="EMBL/GenBank/DDBJ databases">
        <authorList>
            <person name="Kim S."/>
            <person name="Heo J."/>
            <person name="Choi H."/>
            <person name="Choi Y."/>
            <person name="Kwon S.-W."/>
            <person name="Kim Y."/>
        </authorList>
    </citation>
    <scope>NUCLEOTIDE SEQUENCE</scope>
    <source>
        <strain evidence="6">KACC 23698</strain>
    </source>
</reference>
<dbReference type="GO" id="GO:0015846">
    <property type="term" value="P:polyamine transport"/>
    <property type="evidence" value="ECO:0007669"/>
    <property type="project" value="InterPro"/>
</dbReference>
<organism evidence="6">
    <name type="scientific">Alsobacter sp. KACC 23698</name>
    <dbReference type="NCBI Taxonomy" id="3149229"/>
    <lineage>
        <taxon>Bacteria</taxon>
        <taxon>Pseudomonadati</taxon>
        <taxon>Pseudomonadota</taxon>
        <taxon>Alphaproteobacteria</taxon>
        <taxon>Hyphomicrobiales</taxon>
        <taxon>Alsobacteraceae</taxon>
        <taxon>Alsobacter</taxon>
    </lineage>
</organism>
<evidence type="ECO:0000256" key="1">
    <source>
        <dbReference type="ARBA" id="ARBA00004418"/>
    </source>
</evidence>
<accession>A0AAU7JFT0</accession>
<dbReference type="InterPro" id="IPR006059">
    <property type="entry name" value="SBP"/>
</dbReference>
<evidence type="ECO:0000256" key="2">
    <source>
        <dbReference type="ARBA" id="ARBA00022448"/>
    </source>
</evidence>
<dbReference type="RefSeq" id="WP_406855828.1">
    <property type="nucleotide sequence ID" value="NZ_CP157484.1"/>
</dbReference>
<dbReference type="GO" id="GO:0019808">
    <property type="term" value="F:polyamine binding"/>
    <property type="evidence" value="ECO:0007669"/>
    <property type="project" value="InterPro"/>
</dbReference>
<keyword evidence="2" id="KW-0813">Transport</keyword>